<reference evidence="3 4" key="1">
    <citation type="submission" date="2019-09" db="EMBL/GenBank/DDBJ databases">
        <title>Screening of Novel Bioactive Compounds from Soil-Associated.</title>
        <authorList>
            <person name="Zhao S."/>
        </authorList>
    </citation>
    <scope>NUCLEOTIDE SEQUENCE [LARGE SCALE GENOMIC DNA]</scope>
    <source>
        <strain evidence="3 4">HIT-DPA4</strain>
    </source>
</reference>
<accession>A0A6H9URL8</accession>
<dbReference type="GO" id="GO:0016020">
    <property type="term" value="C:membrane"/>
    <property type="evidence" value="ECO:0007669"/>
    <property type="project" value="TreeGrafter"/>
</dbReference>
<gene>
    <name evidence="3" type="ORF">F7R91_31405</name>
</gene>
<dbReference type="Pfam" id="PF12697">
    <property type="entry name" value="Abhydrolase_6"/>
    <property type="match status" value="1"/>
</dbReference>
<dbReference type="PANTHER" id="PTHR43798:SF31">
    <property type="entry name" value="AB HYDROLASE SUPERFAMILY PROTEIN YCLE"/>
    <property type="match status" value="1"/>
</dbReference>
<evidence type="ECO:0000313" key="4">
    <source>
        <dbReference type="Proteomes" id="UP000442707"/>
    </source>
</evidence>
<keyword evidence="4" id="KW-1185">Reference proteome</keyword>
<dbReference type="Gene3D" id="3.40.50.1820">
    <property type="entry name" value="alpha/beta hydrolase"/>
    <property type="match status" value="1"/>
</dbReference>
<comment type="caution">
    <text evidence="3">The sequence shown here is derived from an EMBL/GenBank/DDBJ whole genome shotgun (WGS) entry which is preliminary data.</text>
</comment>
<protein>
    <submittedName>
        <fullName evidence="3">Alpha/beta fold hydrolase</fullName>
    </submittedName>
</protein>
<feature type="domain" description="AB hydrolase-1" evidence="2">
    <location>
        <begin position="27"/>
        <end position="261"/>
    </location>
</feature>
<dbReference type="Proteomes" id="UP000442707">
    <property type="component" value="Unassembled WGS sequence"/>
</dbReference>
<dbReference type="AlphaFoldDB" id="A0A6H9URL8"/>
<dbReference type="PRINTS" id="PR00412">
    <property type="entry name" value="EPOXHYDRLASE"/>
</dbReference>
<dbReference type="InterPro" id="IPR050266">
    <property type="entry name" value="AB_hydrolase_sf"/>
</dbReference>
<dbReference type="SUPFAM" id="SSF53474">
    <property type="entry name" value="alpha/beta-Hydrolases"/>
    <property type="match status" value="1"/>
</dbReference>
<dbReference type="PANTHER" id="PTHR43798">
    <property type="entry name" value="MONOACYLGLYCEROL LIPASE"/>
    <property type="match status" value="1"/>
</dbReference>
<dbReference type="PRINTS" id="PR00111">
    <property type="entry name" value="ABHYDROLASE"/>
</dbReference>
<keyword evidence="1 3" id="KW-0378">Hydrolase</keyword>
<organism evidence="3 4">
    <name type="scientific">Streptomyces luteolifulvus</name>
    <dbReference type="NCBI Taxonomy" id="2615112"/>
    <lineage>
        <taxon>Bacteria</taxon>
        <taxon>Bacillati</taxon>
        <taxon>Actinomycetota</taxon>
        <taxon>Actinomycetes</taxon>
        <taxon>Kitasatosporales</taxon>
        <taxon>Streptomycetaceae</taxon>
        <taxon>Streptomyces</taxon>
    </lineage>
</organism>
<dbReference type="InterPro" id="IPR000639">
    <property type="entry name" value="Epox_hydrolase-like"/>
</dbReference>
<evidence type="ECO:0000259" key="2">
    <source>
        <dbReference type="Pfam" id="PF12697"/>
    </source>
</evidence>
<proteinExistence type="predicted"/>
<sequence>MKTADTIRVAGTSLHVDDTGEESLEPVVCLHSLFLDNRMFDSFVEEATGAFRLIRPDFRGQGRSAGTDRDVVTMEQCAGDIAALLDQLEVSRAQVLVSSMGGDVGVRLAAYRPDLVKSMIFLGSSARSEPADKVDAYMTWIDDVVQNGFTGERLEFVVHVMFGESTRASSRMKETVALWTDRLAQLPPSLRPAMAGVALRGDATGLLPEVRVPTLVISGEECPVRPPEWAEEFASGLPASELMMVPGVGHSPLLERPDLVIPKVLEFLQAQR</sequence>
<evidence type="ECO:0000313" key="3">
    <source>
        <dbReference type="EMBL" id="KAB1141721.1"/>
    </source>
</evidence>
<dbReference type="EMBL" id="VZRB01000029">
    <property type="protein sequence ID" value="KAB1141721.1"/>
    <property type="molecule type" value="Genomic_DNA"/>
</dbReference>
<dbReference type="InterPro" id="IPR000073">
    <property type="entry name" value="AB_hydrolase_1"/>
</dbReference>
<evidence type="ECO:0000256" key="1">
    <source>
        <dbReference type="ARBA" id="ARBA00022801"/>
    </source>
</evidence>
<dbReference type="RefSeq" id="WP_150954604.1">
    <property type="nucleotide sequence ID" value="NZ_VZRB01000029.1"/>
</dbReference>
<name>A0A6H9URL8_9ACTN</name>
<dbReference type="InterPro" id="IPR029058">
    <property type="entry name" value="AB_hydrolase_fold"/>
</dbReference>
<dbReference type="GO" id="GO:0016787">
    <property type="term" value="F:hydrolase activity"/>
    <property type="evidence" value="ECO:0007669"/>
    <property type="project" value="UniProtKB-KW"/>
</dbReference>